<dbReference type="Proteomes" id="UP000887576">
    <property type="component" value="Unplaced"/>
</dbReference>
<name>A0AC34RC44_9BILA</name>
<sequence length="318" mass="36542">MTAAAIGYLEVFDGEPGPTQHRYGYNLRATPQRLHRATIQLPLPIVKKQIIPSTTSIIRKFGYYTSSKMTLGAGQFSKVYKATKTNHNYAIKTMKLSALRKEYMEKFVKREIDCLKILKHPNICQMYAQHEYGDVLLLVLEFCEYGDLLSYLMAHGALSYQVGQYWMTQVCDALVYIHSLGIAHRDVKAENVLISRNHQVKLSDFGFACQTTSPSRTFCGSISYCSPQILAGKSYNVFKSDVWSLGILIFISMIGKMPYHNERDKFQVLQQMQFHIFNFDPCLPPECLQTMRSLLVFDENDRPFINQVRSYPFFLSLT</sequence>
<accession>A0AC34RC44</accession>
<protein>
    <submittedName>
        <fullName evidence="2">Protein kinase domain-containing protein</fullName>
    </submittedName>
</protein>
<evidence type="ECO:0000313" key="1">
    <source>
        <dbReference type="Proteomes" id="UP000887576"/>
    </source>
</evidence>
<dbReference type="WBParaSite" id="JU765_v2.g5592.t1">
    <property type="protein sequence ID" value="JU765_v2.g5592.t1"/>
    <property type="gene ID" value="JU765_v2.g5592"/>
</dbReference>
<evidence type="ECO:0000313" key="2">
    <source>
        <dbReference type="WBParaSite" id="JU765_v2.g5592.t1"/>
    </source>
</evidence>
<organism evidence="1 2">
    <name type="scientific">Panagrolaimus sp. JU765</name>
    <dbReference type="NCBI Taxonomy" id="591449"/>
    <lineage>
        <taxon>Eukaryota</taxon>
        <taxon>Metazoa</taxon>
        <taxon>Ecdysozoa</taxon>
        <taxon>Nematoda</taxon>
        <taxon>Chromadorea</taxon>
        <taxon>Rhabditida</taxon>
        <taxon>Tylenchina</taxon>
        <taxon>Panagrolaimomorpha</taxon>
        <taxon>Panagrolaimoidea</taxon>
        <taxon>Panagrolaimidae</taxon>
        <taxon>Panagrolaimus</taxon>
    </lineage>
</organism>
<proteinExistence type="predicted"/>
<reference evidence="2" key="1">
    <citation type="submission" date="2022-11" db="UniProtKB">
        <authorList>
            <consortium name="WormBaseParasite"/>
        </authorList>
    </citation>
    <scope>IDENTIFICATION</scope>
</reference>